<evidence type="ECO:0000313" key="1">
    <source>
        <dbReference type="EMBL" id="MFC4988282.1"/>
    </source>
</evidence>
<accession>A0ABD5QGX0</accession>
<protein>
    <submittedName>
        <fullName evidence="1">Uncharacterized protein</fullName>
    </submittedName>
</protein>
<dbReference type="EMBL" id="JBHSJG010000036">
    <property type="protein sequence ID" value="MFC4988282.1"/>
    <property type="molecule type" value="Genomic_DNA"/>
</dbReference>
<comment type="caution">
    <text evidence="1">The sequence shown here is derived from an EMBL/GenBank/DDBJ whole genome shotgun (WGS) entry which is preliminary data.</text>
</comment>
<name>A0ABD5QGX0_9EURY</name>
<gene>
    <name evidence="1" type="ORF">ACFPFO_11035</name>
</gene>
<dbReference type="AlphaFoldDB" id="A0ABD5QGX0"/>
<dbReference type="RefSeq" id="WP_224827126.1">
    <property type="nucleotide sequence ID" value="NZ_JAIVEF010000001.1"/>
</dbReference>
<organism evidence="1 2">
    <name type="scientific">Saliphagus infecundisoli</name>
    <dbReference type="NCBI Taxonomy" id="1849069"/>
    <lineage>
        <taxon>Archaea</taxon>
        <taxon>Methanobacteriati</taxon>
        <taxon>Methanobacteriota</taxon>
        <taxon>Stenosarchaea group</taxon>
        <taxon>Halobacteria</taxon>
        <taxon>Halobacteriales</taxon>
        <taxon>Natrialbaceae</taxon>
        <taxon>Saliphagus</taxon>
    </lineage>
</organism>
<evidence type="ECO:0000313" key="2">
    <source>
        <dbReference type="Proteomes" id="UP001595925"/>
    </source>
</evidence>
<keyword evidence="2" id="KW-1185">Reference proteome</keyword>
<reference evidence="1 2" key="1">
    <citation type="journal article" date="2019" name="Int. J. Syst. Evol. Microbiol.">
        <title>The Global Catalogue of Microorganisms (GCM) 10K type strain sequencing project: providing services to taxonomists for standard genome sequencing and annotation.</title>
        <authorList>
            <consortium name="The Broad Institute Genomics Platform"/>
            <consortium name="The Broad Institute Genome Sequencing Center for Infectious Disease"/>
            <person name="Wu L."/>
            <person name="Ma J."/>
        </authorList>
    </citation>
    <scope>NUCLEOTIDE SEQUENCE [LARGE SCALE GENOMIC DNA]</scope>
    <source>
        <strain evidence="1 2">CGMCC 1.15824</strain>
    </source>
</reference>
<sequence length="61" mass="6685">MNRLTIGLYVDLDPMFGVLISVENFEIAKCETLRFVLTYQGVATAKTTGKRGTAETDNCPA</sequence>
<proteinExistence type="predicted"/>
<dbReference type="Proteomes" id="UP001595925">
    <property type="component" value="Unassembled WGS sequence"/>
</dbReference>